<reference evidence="1" key="1">
    <citation type="submission" date="2014-11" db="EMBL/GenBank/DDBJ databases">
        <authorList>
            <person name="Otto D Thomas"/>
            <person name="Naeem Raeece"/>
        </authorList>
    </citation>
    <scope>NUCLEOTIDE SEQUENCE</scope>
</reference>
<dbReference type="AlphaFoldDB" id="A0A0G4HCD4"/>
<dbReference type="EMBL" id="CDMZ01002287">
    <property type="protein sequence ID" value="CEM41679.1"/>
    <property type="molecule type" value="Genomic_DNA"/>
</dbReference>
<sequence>MSISTHLGSSSSSSGGTRVVKLERLVSGGAAFTALITDLEKAQKKEEELFSSLMWFNPYEKNEHTVKLFGEEG</sequence>
<evidence type="ECO:0000313" key="1">
    <source>
        <dbReference type="EMBL" id="CEM41679.1"/>
    </source>
</evidence>
<proteinExistence type="predicted"/>
<organism evidence="1">
    <name type="scientific">Chromera velia CCMP2878</name>
    <dbReference type="NCBI Taxonomy" id="1169474"/>
    <lineage>
        <taxon>Eukaryota</taxon>
        <taxon>Sar</taxon>
        <taxon>Alveolata</taxon>
        <taxon>Colpodellida</taxon>
        <taxon>Chromeraceae</taxon>
        <taxon>Chromera</taxon>
    </lineage>
</organism>
<gene>
    <name evidence="1" type="ORF">Cvel_26179</name>
</gene>
<name>A0A0G4HCD4_9ALVE</name>
<dbReference type="VEuPathDB" id="CryptoDB:Cvel_26179"/>
<protein>
    <submittedName>
        <fullName evidence="1">Uncharacterized protein</fullName>
    </submittedName>
</protein>
<accession>A0A0G4HCD4</accession>